<proteinExistence type="predicted"/>
<organism evidence="1 2">
    <name type="scientific">Collinsella aerofaciens</name>
    <dbReference type="NCBI Taxonomy" id="74426"/>
    <lineage>
        <taxon>Bacteria</taxon>
        <taxon>Bacillati</taxon>
        <taxon>Actinomycetota</taxon>
        <taxon>Coriobacteriia</taxon>
        <taxon>Coriobacteriales</taxon>
        <taxon>Coriobacteriaceae</taxon>
        <taxon>Collinsella</taxon>
    </lineage>
</organism>
<dbReference type="SUPFAM" id="SSF47336">
    <property type="entry name" value="ACP-like"/>
    <property type="match status" value="1"/>
</dbReference>
<evidence type="ECO:0008006" key="3">
    <source>
        <dbReference type="Google" id="ProtNLM"/>
    </source>
</evidence>
<accession>A0AAW6AJG7</accession>
<reference evidence="1" key="1">
    <citation type="submission" date="2023-01" db="EMBL/GenBank/DDBJ databases">
        <title>Human gut microbiome strain richness.</title>
        <authorList>
            <person name="Chen-Liaw A."/>
        </authorList>
    </citation>
    <scope>NUCLEOTIDE SEQUENCE</scope>
    <source>
        <strain evidence="1">D54st1_D6_D54t1_190329</strain>
    </source>
</reference>
<dbReference type="Gene3D" id="1.10.1200.10">
    <property type="entry name" value="ACP-like"/>
    <property type="match status" value="1"/>
</dbReference>
<dbReference type="RefSeq" id="WP_270226907.1">
    <property type="nucleotide sequence ID" value="NZ_CAXSKK010000005.1"/>
</dbReference>
<comment type="caution">
    <text evidence="1">The sequence shown here is derived from an EMBL/GenBank/DDBJ whole genome shotgun (WGS) entry which is preliminary data.</text>
</comment>
<protein>
    <recommendedName>
        <fullName evidence="3">Carrier domain-containing protein</fullName>
    </recommendedName>
</protein>
<dbReference type="Proteomes" id="UP001212741">
    <property type="component" value="Unassembled WGS sequence"/>
</dbReference>
<dbReference type="AlphaFoldDB" id="A0AAW6AJG7"/>
<dbReference type="EMBL" id="JAQLEC010000004">
    <property type="protein sequence ID" value="MDB1838351.1"/>
    <property type="molecule type" value="Genomic_DNA"/>
</dbReference>
<dbReference type="InterPro" id="IPR036736">
    <property type="entry name" value="ACP-like_sf"/>
</dbReference>
<gene>
    <name evidence="1" type="ORF">PMW86_01910</name>
</gene>
<name>A0AAW6AJG7_9ACTN</name>
<evidence type="ECO:0000313" key="2">
    <source>
        <dbReference type="Proteomes" id="UP001212741"/>
    </source>
</evidence>
<sequence length="104" mass="12231">MTAYRKDETIYAEIEKAISNIRDLDLTQFDQNLRNQQLTDPPFNLSSSDLVRLLIYLESRFSVYVEYSSIENLGFNSVEEVKKVIEQSETIEQWEADHEKYSSI</sequence>
<evidence type="ECO:0000313" key="1">
    <source>
        <dbReference type="EMBL" id="MDB1838351.1"/>
    </source>
</evidence>